<evidence type="ECO:0000313" key="4">
    <source>
        <dbReference type="Proteomes" id="UP001057134"/>
    </source>
</evidence>
<evidence type="ECO:0000313" key="3">
    <source>
        <dbReference type="EMBL" id="UQZ85938.1"/>
    </source>
</evidence>
<evidence type="ECO:0008006" key="5">
    <source>
        <dbReference type="Google" id="ProtNLM"/>
    </source>
</evidence>
<evidence type="ECO:0000256" key="2">
    <source>
        <dbReference type="SAM" id="SignalP"/>
    </source>
</evidence>
<feature type="compositionally biased region" description="Polar residues" evidence="1">
    <location>
        <begin position="29"/>
        <end position="41"/>
    </location>
</feature>
<sequence>MRRKQRIITILALMLMAMPLAACVKQEAGTPNSGNTASTASDPGAKPATLEGESLHWKVKVDYAPQNNKLQEIASVAYKVDELIDNVNVTVVHGSGTPLANAVIEPTLLKPGQFVTLDKKGTVTSWKDTTQVEIEWKSSDNQVLKEYITVKNKAEKASS</sequence>
<reference evidence="3" key="2">
    <citation type="journal article" date="2021" name="J Anim Sci Technol">
        <title>Complete genome sequence of Paenibacillus konkukensis sp. nov. SK3146 as a potential probiotic strain.</title>
        <authorList>
            <person name="Jung H.I."/>
            <person name="Park S."/>
            <person name="Niu K.M."/>
            <person name="Lee S.W."/>
            <person name="Kothari D."/>
            <person name="Yi K.J."/>
            <person name="Kim S.K."/>
        </authorList>
    </citation>
    <scope>NUCLEOTIDE SEQUENCE</scope>
    <source>
        <strain evidence="3">SK3146</strain>
    </source>
</reference>
<name>A0ABY4RUP6_9BACL</name>
<reference evidence="3" key="1">
    <citation type="submission" date="2018-02" db="EMBL/GenBank/DDBJ databases">
        <authorList>
            <person name="Kim S.-K."/>
            <person name="Jung H.-I."/>
            <person name="Lee S.-W."/>
        </authorList>
    </citation>
    <scope>NUCLEOTIDE SEQUENCE</scope>
    <source>
        <strain evidence="3">SK3146</strain>
    </source>
</reference>
<dbReference type="EMBL" id="CP027059">
    <property type="protein sequence ID" value="UQZ85938.1"/>
    <property type="molecule type" value="Genomic_DNA"/>
</dbReference>
<keyword evidence="4" id="KW-1185">Reference proteome</keyword>
<protein>
    <recommendedName>
        <fullName evidence="5">Lipoprotein</fullName>
    </recommendedName>
</protein>
<keyword evidence="2" id="KW-0732">Signal</keyword>
<feature type="region of interest" description="Disordered" evidence="1">
    <location>
        <begin position="27"/>
        <end position="49"/>
    </location>
</feature>
<dbReference type="Proteomes" id="UP001057134">
    <property type="component" value="Chromosome"/>
</dbReference>
<accession>A0ABY4RUP6</accession>
<feature type="signal peptide" evidence="2">
    <location>
        <begin position="1"/>
        <end position="22"/>
    </location>
</feature>
<feature type="chain" id="PRO_5045700375" description="Lipoprotein" evidence="2">
    <location>
        <begin position="23"/>
        <end position="159"/>
    </location>
</feature>
<proteinExistence type="predicted"/>
<gene>
    <name evidence="3" type="ORF">SK3146_05228</name>
</gene>
<organism evidence="3 4">
    <name type="scientific">Paenibacillus konkukensis</name>
    <dbReference type="NCBI Taxonomy" id="2020716"/>
    <lineage>
        <taxon>Bacteria</taxon>
        <taxon>Bacillati</taxon>
        <taxon>Bacillota</taxon>
        <taxon>Bacilli</taxon>
        <taxon>Bacillales</taxon>
        <taxon>Paenibacillaceae</taxon>
        <taxon>Paenibacillus</taxon>
    </lineage>
</organism>
<evidence type="ECO:0000256" key="1">
    <source>
        <dbReference type="SAM" id="MobiDB-lite"/>
    </source>
</evidence>
<dbReference type="RefSeq" id="WP_249861518.1">
    <property type="nucleotide sequence ID" value="NZ_CP027059.1"/>
</dbReference>